<dbReference type="InterPro" id="IPR015424">
    <property type="entry name" value="PyrdxlP-dep_Trfase"/>
</dbReference>
<comment type="similarity">
    <text evidence="3">Belongs to the class-V pyridoxal-phosphate-dependent aminotransferase family.</text>
</comment>
<dbReference type="Gene3D" id="3.40.640.10">
    <property type="entry name" value="Type I PLP-dependent aspartate aminotransferase-like (Major domain)"/>
    <property type="match status" value="1"/>
</dbReference>
<gene>
    <name evidence="6" type="ORF">HNR73_007240</name>
</gene>
<evidence type="ECO:0000313" key="6">
    <source>
        <dbReference type="EMBL" id="MBB6039346.1"/>
    </source>
</evidence>
<evidence type="ECO:0000256" key="1">
    <source>
        <dbReference type="ARBA" id="ARBA00001933"/>
    </source>
</evidence>
<dbReference type="GO" id="GO:0016829">
    <property type="term" value="F:lyase activity"/>
    <property type="evidence" value="ECO:0007669"/>
    <property type="project" value="UniProtKB-KW"/>
</dbReference>
<accession>A0A841FTJ0</accession>
<evidence type="ECO:0000313" key="7">
    <source>
        <dbReference type="Proteomes" id="UP000548476"/>
    </source>
</evidence>
<dbReference type="InterPro" id="IPR015422">
    <property type="entry name" value="PyrdxlP-dep_Trfase_small"/>
</dbReference>
<dbReference type="PROSITE" id="PS00595">
    <property type="entry name" value="AA_TRANSFER_CLASS_5"/>
    <property type="match status" value="1"/>
</dbReference>
<dbReference type="Gene3D" id="3.90.1150.10">
    <property type="entry name" value="Aspartate Aminotransferase, domain 1"/>
    <property type="match status" value="1"/>
</dbReference>
<comment type="cofactor">
    <cofactor evidence="1 4">
        <name>pyridoxal 5'-phosphate</name>
        <dbReference type="ChEBI" id="CHEBI:597326"/>
    </cofactor>
</comment>
<dbReference type="SUPFAM" id="SSF53383">
    <property type="entry name" value="PLP-dependent transferases"/>
    <property type="match status" value="1"/>
</dbReference>
<keyword evidence="2" id="KW-0663">Pyridoxal phosphate</keyword>
<sequence>MTFDFTRAREETPGCLRVAHLNNAGSALPPARVTDAMIDYLRVEARMGGYEAADAHASRVEGTYDAVAALIGAHRDEIAVVENATRAWDMAFYAFDFKPGDKILTGRNEYASNAIAHLQVAARTGAVVEVVDDDAHGQLDVDDLRARIDERVKLISITHVPTQGGLINPAAEVGRVARECEIPYLLDACQSIGQLDIDVEEIGCDILSATGRKFLRGPRGTGFLYVRRALIEKLEPPFLDLHAAAWTAPDAYEIRADARRFENWETNYAAKIGLGVAAAYAAEWGMKAVEERVLTLGETLRHLLADHDGVTVRDLGRRRGGIVTFTVDGVSADEVKQRLSLAGVNTSVSRASSARYDLPARGLEEVVRASVHYYNTEEELGRLVEALPKPRRS</sequence>
<name>A0A841FTJ0_9ACTN</name>
<dbReference type="InterPro" id="IPR020578">
    <property type="entry name" value="Aminotrans_V_PyrdxlP_BS"/>
</dbReference>
<reference evidence="6 7" key="1">
    <citation type="submission" date="2020-08" db="EMBL/GenBank/DDBJ databases">
        <title>Genomic Encyclopedia of Type Strains, Phase IV (KMG-IV): sequencing the most valuable type-strain genomes for metagenomic binning, comparative biology and taxonomic classification.</title>
        <authorList>
            <person name="Goeker M."/>
        </authorList>
    </citation>
    <scope>NUCLEOTIDE SEQUENCE [LARGE SCALE GENOMIC DNA]</scope>
    <source>
        <strain evidence="6 7">YIM 65646</strain>
    </source>
</reference>
<dbReference type="InterPro" id="IPR015421">
    <property type="entry name" value="PyrdxlP-dep_Trfase_major"/>
</dbReference>
<dbReference type="InterPro" id="IPR000192">
    <property type="entry name" value="Aminotrans_V_dom"/>
</dbReference>
<dbReference type="Proteomes" id="UP000548476">
    <property type="component" value="Unassembled WGS sequence"/>
</dbReference>
<evidence type="ECO:0000256" key="2">
    <source>
        <dbReference type="ARBA" id="ARBA00022898"/>
    </source>
</evidence>
<dbReference type="PANTHER" id="PTHR43586:SF24">
    <property type="entry name" value="BLR4730 PROTEIN"/>
    <property type="match status" value="1"/>
</dbReference>
<dbReference type="RefSeq" id="WP_184792438.1">
    <property type="nucleotide sequence ID" value="NZ_BONT01000077.1"/>
</dbReference>
<protein>
    <submittedName>
        <fullName evidence="6">Selenocysteine lyase/cysteine desulfurase</fullName>
    </submittedName>
</protein>
<evidence type="ECO:0000259" key="5">
    <source>
        <dbReference type="Pfam" id="PF00266"/>
    </source>
</evidence>
<evidence type="ECO:0000256" key="3">
    <source>
        <dbReference type="RuleBase" id="RU004075"/>
    </source>
</evidence>
<proteinExistence type="inferred from homology"/>
<keyword evidence="7" id="KW-1185">Reference proteome</keyword>
<dbReference type="AlphaFoldDB" id="A0A841FTJ0"/>
<comment type="caution">
    <text evidence="6">The sequence shown here is derived from an EMBL/GenBank/DDBJ whole genome shotgun (WGS) entry which is preliminary data.</text>
</comment>
<dbReference type="Pfam" id="PF00266">
    <property type="entry name" value="Aminotran_5"/>
    <property type="match status" value="1"/>
</dbReference>
<organism evidence="6 7">
    <name type="scientific">Phytomonospora endophytica</name>
    <dbReference type="NCBI Taxonomy" id="714109"/>
    <lineage>
        <taxon>Bacteria</taxon>
        <taxon>Bacillati</taxon>
        <taxon>Actinomycetota</taxon>
        <taxon>Actinomycetes</taxon>
        <taxon>Micromonosporales</taxon>
        <taxon>Micromonosporaceae</taxon>
        <taxon>Phytomonospora</taxon>
    </lineage>
</organism>
<feature type="domain" description="Aminotransferase class V" evidence="5">
    <location>
        <begin position="21"/>
        <end position="383"/>
    </location>
</feature>
<evidence type="ECO:0000256" key="4">
    <source>
        <dbReference type="RuleBase" id="RU004504"/>
    </source>
</evidence>
<keyword evidence="6" id="KW-0456">Lyase</keyword>
<dbReference type="PANTHER" id="PTHR43586">
    <property type="entry name" value="CYSTEINE DESULFURASE"/>
    <property type="match status" value="1"/>
</dbReference>
<dbReference type="EMBL" id="JACHGT010000021">
    <property type="protein sequence ID" value="MBB6039346.1"/>
    <property type="molecule type" value="Genomic_DNA"/>
</dbReference>